<accession>A0A563DFL4</accession>
<feature type="transmembrane region" description="Helical" evidence="1">
    <location>
        <begin position="20"/>
        <end position="38"/>
    </location>
</feature>
<name>A0A563DFL4_9FLAO</name>
<proteinExistence type="predicted"/>
<feature type="transmembrane region" description="Helical" evidence="1">
    <location>
        <begin position="50"/>
        <end position="70"/>
    </location>
</feature>
<evidence type="ECO:0000256" key="1">
    <source>
        <dbReference type="SAM" id="Phobius"/>
    </source>
</evidence>
<feature type="transmembrane region" description="Helical" evidence="1">
    <location>
        <begin position="107"/>
        <end position="128"/>
    </location>
</feature>
<organism evidence="2 3">
    <name type="scientific">Apibacter muscae</name>
    <dbReference type="NCBI Taxonomy" id="2509004"/>
    <lineage>
        <taxon>Bacteria</taxon>
        <taxon>Pseudomonadati</taxon>
        <taxon>Bacteroidota</taxon>
        <taxon>Flavobacteriia</taxon>
        <taxon>Flavobacteriales</taxon>
        <taxon>Weeksellaceae</taxon>
        <taxon>Apibacter</taxon>
    </lineage>
</organism>
<keyword evidence="1" id="KW-0812">Transmembrane</keyword>
<feature type="transmembrane region" description="Helical" evidence="1">
    <location>
        <begin position="76"/>
        <end position="95"/>
    </location>
</feature>
<dbReference type="AlphaFoldDB" id="A0A563DFL4"/>
<evidence type="ECO:0000313" key="2">
    <source>
        <dbReference type="EMBL" id="TWP29036.1"/>
    </source>
</evidence>
<dbReference type="EMBL" id="SELH01000016">
    <property type="protein sequence ID" value="TWP29036.1"/>
    <property type="molecule type" value="Genomic_DNA"/>
</dbReference>
<gene>
    <name evidence="2" type="ORF">ETU09_04135</name>
</gene>
<keyword evidence="3" id="KW-1185">Reference proteome</keyword>
<reference evidence="2 3" key="1">
    <citation type="submission" date="2019-02" db="EMBL/GenBank/DDBJ databases">
        <title>Apibacter muscae sp. nov.: a novel member of the house fly microbiota.</title>
        <authorList>
            <person name="Park R."/>
        </authorList>
    </citation>
    <scope>NUCLEOTIDE SEQUENCE [LARGE SCALE GENOMIC DNA]</scope>
    <source>
        <strain evidence="2 3">AL1</strain>
    </source>
</reference>
<evidence type="ECO:0000313" key="3">
    <source>
        <dbReference type="Proteomes" id="UP000319499"/>
    </source>
</evidence>
<keyword evidence="1" id="KW-0472">Membrane</keyword>
<dbReference type="Proteomes" id="UP000319499">
    <property type="component" value="Unassembled WGS sequence"/>
</dbReference>
<comment type="caution">
    <text evidence="2">The sequence shown here is derived from an EMBL/GenBank/DDBJ whole genome shotgun (WGS) entry which is preliminary data.</text>
</comment>
<keyword evidence="1" id="KW-1133">Transmembrane helix</keyword>
<sequence>MEYFFNFLVYINAGFNKKIILIFEVAFILSCIITLRSIKFGKKIIDKVTTLIYMVSPIIIFICIPGALIFTENFNILPRVLVGSSIFIIFILYSFNEVMKKNWKYLLILPYIYFFSLMYSYGASLTIYKNHKEYLISQINHDLYKLGIKNGDKLYILGSPEYPPPVSLFISKHKFTGYFFLANNFNSNKYFINEFFILHNLKIEMFNFEKELDTYKQIKVKDEPNINQGIYKIYRDGDEYIIWFP</sequence>
<protein>
    <submittedName>
        <fullName evidence="2">Uncharacterized protein</fullName>
    </submittedName>
</protein>
<dbReference type="OrthoDB" id="9970469at2"/>
<dbReference type="RefSeq" id="WP_146292078.1">
    <property type="nucleotide sequence ID" value="NZ_SELH01000016.1"/>
</dbReference>